<dbReference type="HOGENOM" id="CLU_024927_0_0_9"/>
<dbReference type="SUPFAM" id="SSF53335">
    <property type="entry name" value="S-adenosyl-L-methionine-dependent methyltransferases"/>
    <property type="match status" value="1"/>
</dbReference>
<sequence length="413" mass="45773">MAIETQNGYPSIRITAGERVLRKAAELVPYEGNPRRHGEKQMQALRRSLREFGFLRPLLIDRENRLVAGQAVLQAAMAEGMDVVPCILAEGLTAEQRRAYILADNRLAELAEWDRQALRVELQALNDLGFDLELTGFSLEALPFRLDGEPPAAEEDAEAPVQGRAPLESGRCYQLGRHRLYVGDATSPGALDALMDGAKARLLLTDPPYNVNLYGEAKPRSRTDGLRVLNDHWESEDAFEDFLAGALAGCAGHMEPGAAFYLWHASMHAVSAYHACARSGLGVRQQLIWVKQRFILGRQDYQWQHEPCLYGWKPGAAHRWEGDRKQGTVLRFDRPVRSAEHPTMKPVKLFDYLIRNSSRPGDIVLDPFAGSGTTLAACEQSGRTAYVAELDPGYAAGIADRWRRLAGEEAAAA</sequence>
<keyword evidence="3" id="KW-0949">S-adenosyl-L-methionine</keyword>
<keyword evidence="2" id="KW-0808">Transferase</keyword>
<organism evidence="6 7">
    <name type="scientific">Flavonifractor plautii 1_3_50AFAA</name>
    <dbReference type="NCBI Taxonomy" id="742738"/>
    <lineage>
        <taxon>Bacteria</taxon>
        <taxon>Bacillati</taxon>
        <taxon>Bacillota</taxon>
        <taxon>Clostridia</taxon>
        <taxon>Eubacteriales</taxon>
        <taxon>Oscillospiraceae</taxon>
        <taxon>Flavonifractor</taxon>
    </lineage>
</organism>
<dbReference type="InterPro" id="IPR003115">
    <property type="entry name" value="ParB_N"/>
</dbReference>
<dbReference type="SMART" id="SM00470">
    <property type="entry name" value="ParB"/>
    <property type="match status" value="1"/>
</dbReference>
<dbReference type="PATRIC" id="fig|742738.3.peg.902"/>
<keyword evidence="1" id="KW-0489">Methyltransferase</keyword>
<dbReference type="RefSeq" id="WP_044939245.1">
    <property type="nucleotide sequence ID" value="NZ_KN174161.1"/>
</dbReference>
<protein>
    <recommendedName>
        <fullName evidence="5">ParB-like N-terminal domain-containing protein</fullName>
    </recommendedName>
</protein>
<dbReference type="EMBL" id="ADLO01000034">
    <property type="protein sequence ID" value="KGF56637.1"/>
    <property type="molecule type" value="Genomic_DNA"/>
</dbReference>
<evidence type="ECO:0000256" key="2">
    <source>
        <dbReference type="ARBA" id="ARBA00022679"/>
    </source>
</evidence>
<dbReference type="InterPro" id="IPR015840">
    <property type="entry name" value="DNA_MeTrfase_ParB"/>
</dbReference>
<keyword evidence="4" id="KW-0680">Restriction system</keyword>
<accession>A0A096CPA5</accession>
<name>A0A096CPA5_FLAPL</name>
<dbReference type="InterPro" id="IPR002941">
    <property type="entry name" value="DNA_methylase_N4/N6"/>
</dbReference>
<dbReference type="InterPro" id="IPR029063">
    <property type="entry name" value="SAM-dependent_MTases_sf"/>
</dbReference>
<reference evidence="6 7" key="1">
    <citation type="submission" date="2011-08" db="EMBL/GenBank/DDBJ databases">
        <title>The Genome Sequence of Clostridium orbiscindens 1_3_50AFAA.</title>
        <authorList>
            <consortium name="The Broad Institute Genome Sequencing Platform"/>
            <person name="Earl A."/>
            <person name="Ward D."/>
            <person name="Feldgarden M."/>
            <person name="Gevers D."/>
            <person name="Daigneault M."/>
            <person name="Strauss J."/>
            <person name="Allen-Vercoe E."/>
            <person name="Young S.K."/>
            <person name="Zeng Q."/>
            <person name="Gargeya S."/>
            <person name="Fitzgerald M."/>
            <person name="Haas B."/>
            <person name="Abouelleil A."/>
            <person name="Alvarado L."/>
            <person name="Arachchi H.M."/>
            <person name="Berlin A."/>
            <person name="Brown A."/>
            <person name="Chapman S.B."/>
            <person name="Chen Z."/>
            <person name="Dunbar C."/>
            <person name="Freedman E."/>
            <person name="Gearin G."/>
            <person name="Gellesch M."/>
            <person name="Goldberg J."/>
            <person name="Griggs A."/>
            <person name="Gujja S."/>
            <person name="Heiman D."/>
            <person name="Howarth C."/>
            <person name="Larson L."/>
            <person name="Lui A."/>
            <person name="MacDonald P.J.P."/>
            <person name="Montmayeur A."/>
            <person name="Murphy C."/>
            <person name="Neiman D."/>
            <person name="Pearson M."/>
            <person name="Priest M."/>
            <person name="Roberts A."/>
            <person name="Saif S."/>
            <person name="Shea T."/>
            <person name="Shenoy N."/>
            <person name="Sisk P."/>
            <person name="Stolte C."/>
            <person name="Sykes S."/>
            <person name="Wortman J."/>
            <person name="Nusbaum C."/>
            <person name="Birren B."/>
        </authorList>
    </citation>
    <scope>NUCLEOTIDE SEQUENCE [LARGE SCALE GENOMIC DNA]</scope>
    <source>
        <strain evidence="6 7">1_3_50AFAA</strain>
    </source>
</reference>
<dbReference type="GO" id="GO:0009307">
    <property type="term" value="P:DNA restriction-modification system"/>
    <property type="evidence" value="ECO:0007669"/>
    <property type="project" value="UniProtKB-KW"/>
</dbReference>
<dbReference type="PIRSF" id="PIRSF036758">
    <property type="entry name" value="Aden_M_ParB"/>
    <property type="match status" value="1"/>
</dbReference>
<dbReference type="GO" id="GO:0003677">
    <property type="term" value="F:DNA binding"/>
    <property type="evidence" value="ECO:0007669"/>
    <property type="project" value="InterPro"/>
</dbReference>
<evidence type="ECO:0000256" key="3">
    <source>
        <dbReference type="ARBA" id="ARBA00022691"/>
    </source>
</evidence>
<dbReference type="InterPro" id="IPR002295">
    <property type="entry name" value="N4/N6-MTase_EcoPI_Mod-like"/>
</dbReference>
<evidence type="ECO:0000313" key="7">
    <source>
        <dbReference type="Proteomes" id="UP000029585"/>
    </source>
</evidence>
<feature type="domain" description="ParB-like N-terminal" evidence="5">
    <location>
        <begin position="20"/>
        <end position="106"/>
    </location>
</feature>
<keyword evidence="7" id="KW-1185">Reference proteome</keyword>
<evidence type="ECO:0000256" key="1">
    <source>
        <dbReference type="ARBA" id="ARBA00022603"/>
    </source>
</evidence>
<dbReference type="GO" id="GO:0032259">
    <property type="term" value="P:methylation"/>
    <property type="evidence" value="ECO:0007669"/>
    <property type="project" value="UniProtKB-KW"/>
</dbReference>
<dbReference type="GO" id="GO:0008170">
    <property type="term" value="F:N-methyltransferase activity"/>
    <property type="evidence" value="ECO:0007669"/>
    <property type="project" value="InterPro"/>
</dbReference>
<evidence type="ECO:0000313" key="6">
    <source>
        <dbReference type="EMBL" id="KGF56637.1"/>
    </source>
</evidence>
<dbReference type="eggNOG" id="COG1475">
    <property type="taxonomic scope" value="Bacteria"/>
</dbReference>
<evidence type="ECO:0000256" key="4">
    <source>
        <dbReference type="ARBA" id="ARBA00022747"/>
    </source>
</evidence>
<dbReference type="eggNOG" id="COG0863">
    <property type="taxonomic scope" value="Bacteria"/>
</dbReference>
<dbReference type="Gene3D" id="3.40.50.150">
    <property type="entry name" value="Vaccinia Virus protein VP39"/>
    <property type="match status" value="1"/>
</dbReference>
<evidence type="ECO:0000259" key="5">
    <source>
        <dbReference type="SMART" id="SM00470"/>
    </source>
</evidence>
<dbReference type="AlphaFoldDB" id="A0A096CPA5"/>
<dbReference type="Pfam" id="PF01555">
    <property type="entry name" value="N6_N4_Mtase"/>
    <property type="match status" value="1"/>
</dbReference>
<comment type="caution">
    <text evidence="6">The sequence shown here is derived from an EMBL/GenBank/DDBJ whole genome shotgun (WGS) entry which is preliminary data.</text>
</comment>
<dbReference type="Proteomes" id="UP000029585">
    <property type="component" value="Unassembled WGS sequence"/>
</dbReference>
<dbReference type="InterPro" id="IPR036086">
    <property type="entry name" value="ParB/Sulfiredoxin_sf"/>
</dbReference>
<dbReference type="PRINTS" id="PR00506">
    <property type="entry name" value="D21N6MTFRASE"/>
</dbReference>
<dbReference type="CDD" id="cd16403">
    <property type="entry name" value="ParB_N_like_MT"/>
    <property type="match status" value="1"/>
</dbReference>
<dbReference type="Gene3D" id="3.90.1530.10">
    <property type="entry name" value="Conserved hypothetical protein from pyrococcus furiosus pfu- 392566-001, ParB domain"/>
    <property type="match status" value="1"/>
</dbReference>
<dbReference type="SUPFAM" id="SSF110849">
    <property type="entry name" value="ParB/Sulfiredoxin"/>
    <property type="match status" value="1"/>
</dbReference>
<gene>
    <name evidence="6" type="ORF">HMPREF9460_00870</name>
</gene>
<proteinExistence type="predicted"/>